<evidence type="ECO:0000313" key="3">
    <source>
        <dbReference type="Proteomes" id="UP001564760"/>
    </source>
</evidence>
<sequence length="248" mass="25846">MTDVHVSLPPALRRAMDLLTDPPADPDVSRGYLDLLGTAPAGDAGVAKNTGPIQAAWASPIGSMLYDNAQALSRRLISAWRHPVEWLNIPAGGTALDVGSGPGNVTSSLARAAGPDGLALGVDISEAMLARAVRNEAGSQVGFIRADAQRLPLRDNTVDAVASIAVLQLIPDPAAALAEMARVLRPGGRLAVMVPTAGRAARLWQMLPNIGVRAFGDDEIGDILEDNGFASVRVTNLGTLQWVRGKKG</sequence>
<name>A0ABV4C858_9MYCO</name>
<keyword evidence="2" id="KW-0489">Methyltransferase</keyword>
<dbReference type="GO" id="GO:0008168">
    <property type="term" value="F:methyltransferase activity"/>
    <property type="evidence" value="ECO:0007669"/>
    <property type="project" value="UniProtKB-KW"/>
</dbReference>
<dbReference type="GO" id="GO:0032259">
    <property type="term" value="P:methylation"/>
    <property type="evidence" value="ECO:0007669"/>
    <property type="project" value="UniProtKB-KW"/>
</dbReference>
<dbReference type="Pfam" id="PF08241">
    <property type="entry name" value="Methyltransf_11"/>
    <property type="match status" value="1"/>
</dbReference>
<dbReference type="EMBL" id="JBGEDP010000001">
    <property type="protein sequence ID" value="MEY8018662.1"/>
    <property type="molecule type" value="Genomic_DNA"/>
</dbReference>
<dbReference type="RefSeq" id="WP_369741257.1">
    <property type="nucleotide sequence ID" value="NZ_JBGEDP010000001.1"/>
</dbReference>
<dbReference type="Gene3D" id="3.40.50.150">
    <property type="entry name" value="Vaccinia Virus protein VP39"/>
    <property type="match status" value="1"/>
</dbReference>
<dbReference type="PANTHER" id="PTHR43591:SF99">
    <property type="entry name" value="OS06G0646000 PROTEIN"/>
    <property type="match status" value="1"/>
</dbReference>
<dbReference type="Proteomes" id="UP001564760">
    <property type="component" value="Unassembled WGS sequence"/>
</dbReference>
<gene>
    <name evidence="2" type="ORF">AB8998_28690</name>
</gene>
<feature type="domain" description="Methyltransferase type 11" evidence="1">
    <location>
        <begin position="96"/>
        <end position="191"/>
    </location>
</feature>
<comment type="caution">
    <text evidence="2">The sequence shown here is derived from an EMBL/GenBank/DDBJ whole genome shotgun (WGS) entry which is preliminary data.</text>
</comment>
<dbReference type="InterPro" id="IPR029063">
    <property type="entry name" value="SAM-dependent_MTases_sf"/>
</dbReference>
<dbReference type="SUPFAM" id="SSF53335">
    <property type="entry name" value="S-adenosyl-L-methionine-dependent methyltransferases"/>
    <property type="match status" value="1"/>
</dbReference>
<dbReference type="InterPro" id="IPR013216">
    <property type="entry name" value="Methyltransf_11"/>
</dbReference>
<keyword evidence="3" id="KW-1185">Reference proteome</keyword>
<proteinExistence type="predicted"/>
<evidence type="ECO:0000259" key="1">
    <source>
        <dbReference type="Pfam" id="PF08241"/>
    </source>
</evidence>
<organism evidence="2 3">
    <name type="scientific">Mycobacterium servetii</name>
    <dbReference type="NCBI Taxonomy" id="3237418"/>
    <lineage>
        <taxon>Bacteria</taxon>
        <taxon>Bacillati</taxon>
        <taxon>Actinomycetota</taxon>
        <taxon>Actinomycetes</taxon>
        <taxon>Mycobacteriales</taxon>
        <taxon>Mycobacteriaceae</taxon>
        <taxon>Mycobacterium</taxon>
    </lineage>
</organism>
<keyword evidence="2" id="KW-0808">Transferase</keyword>
<evidence type="ECO:0000313" key="2">
    <source>
        <dbReference type="EMBL" id="MEY8018662.1"/>
    </source>
</evidence>
<dbReference type="EC" id="2.1.1.-" evidence="2"/>
<protein>
    <submittedName>
        <fullName evidence="2">Class I SAM-dependent methyltransferase</fullName>
        <ecNumber evidence="2">2.1.1.-</ecNumber>
    </submittedName>
</protein>
<reference evidence="2 3" key="1">
    <citation type="submission" date="2024-08" db="EMBL/GenBank/DDBJ databases">
        <title>Mycobacterium servetensis sp. nov., a novel rapid-growing mycobacterial species recovered from a human patient in Zaragoza, Spain.</title>
        <authorList>
            <person name="Tristancho-Baro A.I."/>
            <person name="Buenestado-Serrano S."/>
            <person name="Garcia De Viedma D."/>
            <person name="Milagro-Beamonte A."/>
            <person name="Burillo N."/>
            <person name="Sanz S."/>
            <person name="Lopez-Calleja A.I."/>
            <person name="Penas-Utrilla D."/>
            <person name="Guardingo M."/>
            <person name="Garcia M.J."/>
            <person name="Vinuelas-Bayon J."/>
        </authorList>
    </citation>
    <scope>NUCLEOTIDE SEQUENCE [LARGE SCALE GENOMIC DNA]</scope>
    <source>
        <strain evidence="3">HUMS_12744610</strain>
    </source>
</reference>
<dbReference type="CDD" id="cd02440">
    <property type="entry name" value="AdoMet_MTases"/>
    <property type="match status" value="1"/>
</dbReference>
<accession>A0ABV4C858</accession>
<dbReference type="PANTHER" id="PTHR43591">
    <property type="entry name" value="METHYLTRANSFERASE"/>
    <property type="match status" value="1"/>
</dbReference>